<dbReference type="OrthoDB" id="5645441at2"/>
<dbReference type="STRING" id="28083.Lbir_1718"/>
<dbReference type="AlphaFoldDB" id="A0A378JQQ4"/>
<accession>A0A378JQQ4</accession>
<evidence type="ECO:0000313" key="4">
    <source>
        <dbReference type="Proteomes" id="UP000054735"/>
    </source>
</evidence>
<dbReference type="InterPro" id="IPR001387">
    <property type="entry name" value="Cro/C1-type_HTH"/>
</dbReference>
<dbReference type="EMBL" id="LNXT01000022">
    <property type="protein sequence ID" value="KTC71464.1"/>
    <property type="molecule type" value="Genomic_DNA"/>
</dbReference>
<name>A0A378JQQ4_9GAMM</name>
<evidence type="ECO:0000313" key="3">
    <source>
        <dbReference type="EMBL" id="STX60863.1"/>
    </source>
</evidence>
<evidence type="ECO:0000313" key="2">
    <source>
        <dbReference type="EMBL" id="KTC71464.1"/>
    </source>
</evidence>
<dbReference type="InterPro" id="IPR010982">
    <property type="entry name" value="Lambda_DNA-bd_dom_sf"/>
</dbReference>
<sequence length="107" mass="11988">MSTNAKEYLEKLVGRMSLGKAIRAIRQGEGANQISFAMRLGVSKQYLCDLEHNRKIVSPKKAKQFAEKLGYSSEQFIALALQDSLEHDGIHMTVEVKTQYQSVITAN</sequence>
<proteinExistence type="predicted"/>
<dbReference type="Proteomes" id="UP000054735">
    <property type="component" value="Unassembled WGS sequence"/>
</dbReference>
<feature type="domain" description="HTH cro/C1-type" evidence="1">
    <location>
        <begin position="22"/>
        <end position="76"/>
    </location>
</feature>
<dbReference type="Gene3D" id="1.10.260.40">
    <property type="entry name" value="lambda repressor-like DNA-binding domains"/>
    <property type="match status" value="1"/>
</dbReference>
<evidence type="ECO:0000259" key="1">
    <source>
        <dbReference type="PROSITE" id="PS50943"/>
    </source>
</evidence>
<dbReference type="RefSeq" id="WP_058523775.1">
    <property type="nucleotide sequence ID" value="NZ_CAAAHV010000050.1"/>
</dbReference>
<organism evidence="3 5">
    <name type="scientific">Legionella birminghamensis</name>
    <dbReference type="NCBI Taxonomy" id="28083"/>
    <lineage>
        <taxon>Bacteria</taxon>
        <taxon>Pseudomonadati</taxon>
        <taxon>Pseudomonadota</taxon>
        <taxon>Gammaproteobacteria</taxon>
        <taxon>Legionellales</taxon>
        <taxon>Legionellaceae</taxon>
        <taxon>Legionella</taxon>
    </lineage>
</organism>
<gene>
    <name evidence="2" type="ORF">Lbir_1718</name>
    <name evidence="3" type="ORF">NCTC12437_03154</name>
</gene>
<dbReference type="GO" id="GO:0003677">
    <property type="term" value="F:DNA binding"/>
    <property type="evidence" value="ECO:0007669"/>
    <property type="project" value="InterPro"/>
</dbReference>
<dbReference type="PROSITE" id="PS50943">
    <property type="entry name" value="HTH_CROC1"/>
    <property type="match status" value="1"/>
</dbReference>
<dbReference type="SMART" id="SM00530">
    <property type="entry name" value="HTH_XRE"/>
    <property type="match status" value="1"/>
</dbReference>
<keyword evidence="4" id="KW-1185">Reference proteome</keyword>
<dbReference type="Pfam" id="PF12844">
    <property type="entry name" value="HTH_19"/>
    <property type="match status" value="1"/>
</dbReference>
<dbReference type="SUPFAM" id="SSF47413">
    <property type="entry name" value="lambda repressor-like DNA-binding domains"/>
    <property type="match status" value="1"/>
</dbReference>
<evidence type="ECO:0000313" key="5">
    <source>
        <dbReference type="Proteomes" id="UP000255066"/>
    </source>
</evidence>
<dbReference type="Proteomes" id="UP000255066">
    <property type="component" value="Unassembled WGS sequence"/>
</dbReference>
<dbReference type="EMBL" id="UGNW01000002">
    <property type="protein sequence ID" value="STX60863.1"/>
    <property type="molecule type" value="Genomic_DNA"/>
</dbReference>
<protein>
    <submittedName>
        <fullName evidence="2">Helix-turn-helix domain protein</fullName>
    </submittedName>
    <submittedName>
        <fullName evidence="3">Predicted transcriptional regulator</fullName>
    </submittedName>
</protein>
<reference evidence="2 4" key="1">
    <citation type="submission" date="2015-11" db="EMBL/GenBank/DDBJ databases">
        <title>Genomic analysis of 38 Legionella species identifies large and diverse effector repertoires.</title>
        <authorList>
            <person name="Burstein D."/>
            <person name="Amaro F."/>
            <person name="Zusman T."/>
            <person name="Lifshitz Z."/>
            <person name="Cohen O."/>
            <person name="Gilbert J.A."/>
            <person name="Pupko T."/>
            <person name="Shuman H.A."/>
            <person name="Segal G."/>
        </authorList>
    </citation>
    <scope>NUCLEOTIDE SEQUENCE [LARGE SCALE GENOMIC DNA]</scope>
    <source>
        <strain evidence="2 4">CDC#1407-AL-14</strain>
    </source>
</reference>
<reference evidence="3 5" key="2">
    <citation type="submission" date="2018-06" db="EMBL/GenBank/DDBJ databases">
        <authorList>
            <consortium name="Pathogen Informatics"/>
            <person name="Doyle S."/>
        </authorList>
    </citation>
    <scope>NUCLEOTIDE SEQUENCE [LARGE SCALE GENOMIC DNA]</scope>
    <source>
        <strain evidence="3 5">NCTC12437</strain>
    </source>
</reference>